<accession>A0AAD5U7I1</accession>
<dbReference type="EMBL" id="JADGJW010000107">
    <property type="protein sequence ID" value="KAJ3224044.1"/>
    <property type="molecule type" value="Genomic_DNA"/>
</dbReference>
<protein>
    <submittedName>
        <fullName evidence="1">Uncharacterized protein</fullName>
    </submittedName>
</protein>
<name>A0AAD5U7I1_9FUNG</name>
<comment type="caution">
    <text evidence="1">The sequence shown here is derived from an EMBL/GenBank/DDBJ whole genome shotgun (WGS) entry which is preliminary data.</text>
</comment>
<sequence>MPARKQLRAANKIITCPINFPLMESNYNISEPQKFLLDNQLAKSRNPPPPLYKERDERFKQELELQTSLNEEDLGYETSKPYTWATFSLHCDQINKEITTNEEDKKLLDTKDLKHIDGKVSSVTSMDEVVYFGNKIQLFTNKNQFLTSDFYTQSTSYSSQFTEYNHLRQEKANSTTTQKINGLHKLNAAEFVLFTEPTMGKNVEIPLLNRNTFEIRSCEGEKVSGQELHYGEKFRLVLNISNVEVRKHLNQT</sequence>
<proteinExistence type="predicted"/>
<reference evidence="1" key="1">
    <citation type="submission" date="2020-05" db="EMBL/GenBank/DDBJ databases">
        <title>Phylogenomic resolution of chytrid fungi.</title>
        <authorList>
            <person name="Stajich J.E."/>
            <person name="Amses K."/>
            <person name="Simmons R."/>
            <person name="Seto K."/>
            <person name="Myers J."/>
            <person name="Bonds A."/>
            <person name="Quandt C.A."/>
            <person name="Barry K."/>
            <person name="Liu P."/>
            <person name="Grigoriev I."/>
            <person name="Longcore J.E."/>
            <person name="James T.Y."/>
        </authorList>
    </citation>
    <scope>NUCLEOTIDE SEQUENCE</scope>
    <source>
        <strain evidence="1">JEL0476</strain>
    </source>
</reference>
<gene>
    <name evidence="1" type="ORF">HK099_000322</name>
</gene>
<organism evidence="1 2">
    <name type="scientific">Clydaea vesicula</name>
    <dbReference type="NCBI Taxonomy" id="447962"/>
    <lineage>
        <taxon>Eukaryota</taxon>
        <taxon>Fungi</taxon>
        <taxon>Fungi incertae sedis</taxon>
        <taxon>Chytridiomycota</taxon>
        <taxon>Chytridiomycota incertae sedis</taxon>
        <taxon>Chytridiomycetes</taxon>
        <taxon>Lobulomycetales</taxon>
        <taxon>Lobulomycetaceae</taxon>
        <taxon>Clydaea</taxon>
    </lineage>
</organism>
<keyword evidence="2" id="KW-1185">Reference proteome</keyword>
<dbReference type="AlphaFoldDB" id="A0AAD5U7I1"/>
<evidence type="ECO:0000313" key="1">
    <source>
        <dbReference type="EMBL" id="KAJ3224044.1"/>
    </source>
</evidence>
<evidence type="ECO:0000313" key="2">
    <source>
        <dbReference type="Proteomes" id="UP001211065"/>
    </source>
</evidence>
<dbReference type="Proteomes" id="UP001211065">
    <property type="component" value="Unassembled WGS sequence"/>
</dbReference>